<evidence type="ECO:0000313" key="2">
    <source>
        <dbReference type="Proteomes" id="UP001595645"/>
    </source>
</evidence>
<evidence type="ECO:0000313" key="1">
    <source>
        <dbReference type="EMBL" id="MFC3454774.1"/>
    </source>
</evidence>
<name>A0ABV7P6N5_9PSEU</name>
<comment type="caution">
    <text evidence="1">The sequence shown here is derived from an EMBL/GenBank/DDBJ whole genome shotgun (WGS) entry which is preliminary data.</text>
</comment>
<reference evidence="2" key="1">
    <citation type="journal article" date="2019" name="Int. J. Syst. Evol. Microbiol.">
        <title>The Global Catalogue of Microorganisms (GCM) 10K type strain sequencing project: providing services to taxonomists for standard genome sequencing and annotation.</title>
        <authorList>
            <consortium name="The Broad Institute Genomics Platform"/>
            <consortium name="The Broad Institute Genome Sequencing Center for Infectious Disease"/>
            <person name="Wu L."/>
            <person name="Ma J."/>
        </authorList>
    </citation>
    <scope>NUCLEOTIDE SEQUENCE [LARGE SCALE GENOMIC DNA]</scope>
    <source>
        <strain evidence="2">CGMCC 4.7676</strain>
    </source>
</reference>
<accession>A0ABV7P6N5</accession>
<sequence>MNSRMQRDLSRRGRVPVITDKDTLAIGFTATVLVMLRLAEITLACTRTAGRCSRTGGSTGSRLFLVASATSAISLGAWSAVRCDSATRLLAGSAVR</sequence>
<proteinExistence type="predicted"/>
<dbReference type="EMBL" id="JBHRWK010000073">
    <property type="protein sequence ID" value="MFC3454774.1"/>
    <property type="molecule type" value="Genomic_DNA"/>
</dbReference>
<keyword evidence="2" id="KW-1185">Reference proteome</keyword>
<dbReference type="RefSeq" id="WP_378244588.1">
    <property type="nucleotide sequence ID" value="NZ_JBHRWK010000073.1"/>
</dbReference>
<protein>
    <submittedName>
        <fullName evidence="1">Uncharacterized protein</fullName>
    </submittedName>
</protein>
<organism evidence="1 2">
    <name type="scientific">Amycolatopsis speibonae</name>
    <dbReference type="NCBI Taxonomy" id="1450224"/>
    <lineage>
        <taxon>Bacteria</taxon>
        <taxon>Bacillati</taxon>
        <taxon>Actinomycetota</taxon>
        <taxon>Actinomycetes</taxon>
        <taxon>Pseudonocardiales</taxon>
        <taxon>Pseudonocardiaceae</taxon>
        <taxon>Amycolatopsis</taxon>
    </lineage>
</organism>
<dbReference type="Proteomes" id="UP001595645">
    <property type="component" value="Unassembled WGS sequence"/>
</dbReference>
<gene>
    <name evidence="1" type="ORF">ACFOSH_35520</name>
</gene>